<organism evidence="2 3">
    <name type="scientific">Winogradskyella jejuensis</name>
    <dbReference type="NCBI Taxonomy" id="1089305"/>
    <lineage>
        <taxon>Bacteria</taxon>
        <taxon>Pseudomonadati</taxon>
        <taxon>Bacteroidota</taxon>
        <taxon>Flavobacteriia</taxon>
        <taxon>Flavobacteriales</taxon>
        <taxon>Flavobacteriaceae</taxon>
        <taxon>Winogradskyella</taxon>
    </lineage>
</organism>
<evidence type="ECO:0000313" key="3">
    <source>
        <dbReference type="Proteomes" id="UP000184522"/>
    </source>
</evidence>
<dbReference type="Proteomes" id="UP000184522">
    <property type="component" value="Unassembled WGS sequence"/>
</dbReference>
<keyword evidence="1" id="KW-1133">Transmembrane helix</keyword>
<keyword evidence="1" id="KW-0812">Transmembrane</keyword>
<proteinExistence type="predicted"/>
<gene>
    <name evidence="2" type="ORF">SAMN05444148_2532</name>
</gene>
<accession>A0A1M5UMA1</accession>
<keyword evidence="3" id="KW-1185">Reference proteome</keyword>
<dbReference type="EMBL" id="FQWS01000002">
    <property type="protein sequence ID" value="SHH64152.1"/>
    <property type="molecule type" value="Genomic_DNA"/>
</dbReference>
<evidence type="ECO:0000256" key="1">
    <source>
        <dbReference type="SAM" id="Phobius"/>
    </source>
</evidence>
<evidence type="ECO:0000313" key="2">
    <source>
        <dbReference type="EMBL" id="SHH64152.1"/>
    </source>
</evidence>
<protein>
    <submittedName>
        <fullName evidence="2">Uncharacterized protein</fullName>
    </submittedName>
</protein>
<dbReference type="RefSeq" id="WP_200777209.1">
    <property type="nucleotide sequence ID" value="NZ_FQWS01000002.1"/>
</dbReference>
<sequence>MIKLLTTLLYDWTNGVIMISVFALVVFILVGVLINFMASGKKDKASDN</sequence>
<keyword evidence="1" id="KW-0472">Membrane</keyword>
<name>A0A1M5UMA1_9FLAO</name>
<reference evidence="3" key="1">
    <citation type="submission" date="2016-11" db="EMBL/GenBank/DDBJ databases">
        <authorList>
            <person name="Varghese N."/>
            <person name="Submissions S."/>
        </authorList>
    </citation>
    <scope>NUCLEOTIDE SEQUENCE [LARGE SCALE GENOMIC DNA]</scope>
    <source>
        <strain evidence="3">DSM 25330</strain>
    </source>
</reference>
<feature type="transmembrane region" description="Helical" evidence="1">
    <location>
        <begin position="12"/>
        <end position="36"/>
    </location>
</feature>
<dbReference type="STRING" id="1089305.SAMN05444148_2532"/>
<dbReference type="AlphaFoldDB" id="A0A1M5UMA1"/>